<dbReference type="GO" id="GO:0015297">
    <property type="term" value="F:antiporter activity"/>
    <property type="evidence" value="ECO:0007669"/>
    <property type="project" value="InterPro"/>
</dbReference>
<name>A0AAN9P7T7_CROPI</name>
<dbReference type="PANTHER" id="PTHR42893:SF46">
    <property type="entry name" value="PROTEIN DETOXIFICATION 44, CHLOROPLASTIC"/>
    <property type="match status" value="1"/>
</dbReference>
<protein>
    <submittedName>
        <fullName evidence="7">Uncharacterized protein</fullName>
    </submittedName>
</protein>
<dbReference type="InterPro" id="IPR002528">
    <property type="entry name" value="MATE_fam"/>
</dbReference>
<comment type="similarity">
    <text evidence="2">Belongs to the multi antimicrobial extrusion (MATE) (TC 2.A.66.1) family.</text>
</comment>
<evidence type="ECO:0000313" key="8">
    <source>
        <dbReference type="Proteomes" id="UP001372338"/>
    </source>
</evidence>
<evidence type="ECO:0000256" key="3">
    <source>
        <dbReference type="ARBA" id="ARBA00022692"/>
    </source>
</evidence>
<comment type="caution">
    <text evidence="7">The sequence shown here is derived from an EMBL/GenBank/DDBJ whole genome shotgun (WGS) entry which is preliminary data.</text>
</comment>
<sequence length="242" mass="26844">MRPPSPIPNHDCHPKVTQICFVGVKPRLSAFLDSQAKITLEKLVFHQYRYIFLVAIRQRSRSCKVLMIYHRRYEHKIKQVFKLYKSKGCLYIVTHAVLQVIFCVFQTMMLIMLSGGLLIGRTLAVFITMTLTTSVAAKQGPIPMAGHQICMKIWLSISLLTDALALAGQALLASNYSEGNYEQARVDGVVIYRVLQIGLGAGITLSVILFFGFGAFSSLFSTDSEVPSVAQSDAFPVCAFSV</sequence>
<evidence type="ECO:0000256" key="1">
    <source>
        <dbReference type="ARBA" id="ARBA00004141"/>
    </source>
</evidence>
<keyword evidence="8" id="KW-1185">Reference proteome</keyword>
<dbReference type="GO" id="GO:0016020">
    <property type="term" value="C:membrane"/>
    <property type="evidence" value="ECO:0007669"/>
    <property type="project" value="UniProtKB-SubCell"/>
</dbReference>
<feature type="transmembrane region" description="Helical" evidence="6">
    <location>
        <begin position="191"/>
        <end position="216"/>
    </location>
</feature>
<keyword evidence="5 6" id="KW-0472">Membrane</keyword>
<keyword evidence="3 6" id="KW-0812">Transmembrane</keyword>
<dbReference type="InterPro" id="IPR044644">
    <property type="entry name" value="DinF-like"/>
</dbReference>
<accession>A0AAN9P7T7</accession>
<dbReference type="Pfam" id="PF01554">
    <property type="entry name" value="MatE"/>
    <property type="match status" value="1"/>
</dbReference>
<dbReference type="GO" id="GO:0042910">
    <property type="term" value="F:xenobiotic transmembrane transporter activity"/>
    <property type="evidence" value="ECO:0007669"/>
    <property type="project" value="InterPro"/>
</dbReference>
<feature type="transmembrane region" description="Helical" evidence="6">
    <location>
        <begin position="88"/>
        <end position="112"/>
    </location>
</feature>
<evidence type="ECO:0000256" key="2">
    <source>
        <dbReference type="ARBA" id="ARBA00010199"/>
    </source>
</evidence>
<dbReference type="Proteomes" id="UP001372338">
    <property type="component" value="Unassembled WGS sequence"/>
</dbReference>
<dbReference type="AlphaFoldDB" id="A0AAN9P7T7"/>
<evidence type="ECO:0000256" key="5">
    <source>
        <dbReference type="ARBA" id="ARBA00023136"/>
    </source>
</evidence>
<feature type="transmembrane region" description="Helical" evidence="6">
    <location>
        <begin position="118"/>
        <end position="137"/>
    </location>
</feature>
<gene>
    <name evidence="7" type="ORF">RIF29_00880</name>
</gene>
<evidence type="ECO:0000256" key="4">
    <source>
        <dbReference type="ARBA" id="ARBA00022989"/>
    </source>
</evidence>
<reference evidence="7 8" key="1">
    <citation type="submission" date="2024-01" db="EMBL/GenBank/DDBJ databases">
        <title>The genomes of 5 underutilized Papilionoideae crops provide insights into root nodulation and disease resistanc.</title>
        <authorList>
            <person name="Yuan L."/>
        </authorList>
    </citation>
    <scope>NUCLEOTIDE SEQUENCE [LARGE SCALE GENOMIC DNA]</scope>
    <source>
        <strain evidence="7">ZHUSHIDOU_FW_LH</strain>
        <tissue evidence="7">Leaf</tissue>
    </source>
</reference>
<evidence type="ECO:0000256" key="6">
    <source>
        <dbReference type="SAM" id="Phobius"/>
    </source>
</evidence>
<evidence type="ECO:0000313" key="7">
    <source>
        <dbReference type="EMBL" id="KAK7287599.1"/>
    </source>
</evidence>
<comment type="subcellular location">
    <subcellularLocation>
        <location evidence="1">Membrane</location>
        <topology evidence="1">Multi-pass membrane protein</topology>
    </subcellularLocation>
</comment>
<organism evidence="7 8">
    <name type="scientific">Crotalaria pallida</name>
    <name type="common">Smooth rattlebox</name>
    <name type="synonym">Crotalaria striata</name>
    <dbReference type="NCBI Taxonomy" id="3830"/>
    <lineage>
        <taxon>Eukaryota</taxon>
        <taxon>Viridiplantae</taxon>
        <taxon>Streptophyta</taxon>
        <taxon>Embryophyta</taxon>
        <taxon>Tracheophyta</taxon>
        <taxon>Spermatophyta</taxon>
        <taxon>Magnoliopsida</taxon>
        <taxon>eudicotyledons</taxon>
        <taxon>Gunneridae</taxon>
        <taxon>Pentapetalae</taxon>
        <taxon>rosids</taxon>
        <taxon>fabids</taxon>
        <taxon>Fabales</taxon>
        <taxon>Fabaceae</taxon>
        <taxon>Papilionoideae</taxon>
        <taxon>50 kb inversion clade</taxon>
        <taxon>genistoids sensu lato</taxon>
        <taxon>core genistoids</taxon>
        <taxon>Crotalarieae</taxon>
        <taxon>Crotalaria</taxon>
    </lineage>
</organism>
<dbReference type="EMBL" id="JAYWIO010000001">
    <property type="protein sequence ID" value="KAK7287599.1"/>
    <property type="molecule type" value="Genomic_DNA"/>
</dbReference>
<keyword evidence="4 6" id="KW-1133">Transmembrane helix</keyword>
<dbReference type="PANTHER" id="PTHR42893">
    <property type="entry name" value="PROTEIN DETOXIFICATION 44, CHLOROPLASTIC-RELATED"/>
    <property type="match status" value="1"/>
</dbReference>
<proteinExistence type="inferred from homology"/>